<name>A0ABD1YXJ3_9MARC</name>
<comment type="caution">
    <text evidence="1">The sequence shown here is derived from an EMBL/GenBank/DDBJ whole genome shotgun (WGS) entry which is preliminary data.</text>
</comment>
<organism evidence="1 2">
    <name type="scientific">Riccia fluitans</name>
    <dbReference type="NCBI Taxonomy" id="41844"/>
    <lineage>
        <taxon>Eukaryota</taxon>
        <taxon>Viridiplantae</taxon>
        <taxon>Streptophyta</taxon>
        <taxon>Embryophyta</taxon>
        <taxon>Marchantiophyta</taxon>
        <taxon>Marchantiopsida</taxon>
        <taxon>Marchantiidae</taxon>
        <taxon>Marchantiales</taxon>
        <taxon>Ricciaceae</taxon>
        <taxon>Riccia</taxon>
    </lineage>
</organism>
<dbReference type="Proteomes" id="UP001605036">
    <property type="component" value="Unassembled WGS sequence"/>
</dbReference>
<evidence type="ECO:0000313" key="2">
    <source>
        <dbReference type="Proteomes" id="UP001605036"/>
    </source>
</evidence>
<evidence type="ECO:0000313" key="1">
    <source>
        <dbReference type="EMBL" id="KAL2635286.1"/>
    </source>
</evidence>
<protein>
    <submittedName>
        <fullName evidence="1">Uncharacterized protein</fullName>
    </submittedName>
</protein>
<dbReference type="AlphaFoldDB" id="A0ABD1YXJ3"/>
<dbReference type="EMBL" id="JBHFFA010000003">
    <property type="protein sequence ID" value="KAL2635286.1"/>
    <property type="molecule type" value="Genomic_DNA"/>
</dbReference>
<keyword evidence="2" id="KW-1185">Reference proteome</keyword>
<accession>A0ABD1YXJ3</accession>
<gene>
    <name evidence="1" type="ORF">R1flu_006765</name>
</gene>
<reference evidence="1 2" key="1">
    <citation type="submission" date="2024-09" db="EMBL/GenBank/DDBJ databases">
        <title>Chromosome-scale assembly of Riccia fluitans.</title>
        <authorList>
            <person name="Paukszto L."/>
            <person name="Sawicki J."/>
            <person name="Karawczyk K."/>
            <person name="Piernik-Szablinska J."/>
            <person name="Szczecinska M."/>
            <person name="Mazdziarz M."/>
        </authorList>
    </citation>
    <scope>NUCLEOTIDE SEQUENCE [LARGE SCALE GENOMIC DNA]</scope>
    <source>
        <strain evidence="1">Rf_01</strain>
        <tissue evidence="1">Aerial parts of the thallus</tissue>
    </source>
</reference>
<proteinExistence type="predicted"/>
<sequence length="129" mass="13739">MENGVGGWFSPGNTLALTRVVIDDGCGLAQTQTQSSNSNSAANLGAPKFAAAVSLLRLQMSSLQSELPPNLLARLTEKYGRSQIQFTLIEFMSCLVVTLGIILPTAEYGPASSKSPFACSQRLAHWTGY</sequence>